<name>A0A8K0ULP6_9AGAR</name>
<dbReference type="CDD" id="cd00082">
    <property type="entry name" value="HisKA"/>
    <property type="match status" value="1"/>
</dbReference>
<feature type="transmembrane region" description="Helical" evidence="5">
    <location>
        <begin position="444"/>
        <end position="470"/>
    </location>
</feature>
<dbReference type="PANTHER" id="PTHR45339:SF1">
    <property type="entry name" value="HYBRID SIGNAL TRANSDUCTION HISTIDINE KINASE J"/>
    <property type="match status" value="1"/>
</dbReference>
<evidence type="ECO:0000256" key="5">
    <source>
        <dbReference type="SAM" id="Phobius"/>
    </source>
</evidence>
<feature type="region of interest" description="Disordered" evidence="4">
    <location>
        <begin position="150"/>
        <end position="195"/>
    </location>
</feature>
<evidence type="ECO:0000256" key="4">
    <source>
        <dbReference type="SAM" id="MobiDB-lite"/>
    </source>
</evidence>
<keyword evidence="5" id="KW-0472">Membrane</keyword>
<dbReference type="Gene3D" id="3.30.565.10">
    <property type="entry name" value="Histidine kinase-like ATPase, C-terminal domain"/>
    <property type="match status" value="1"/>
</dbReference>
<accession>A0A8K0ULP6</accession>
<feature type="compositionally biased region" description="Low complexity" evidence="4">
    <location>
        <begin position="257"/>
        <end position="267"/>
    </location>
</feature>
<dbReference type="Pfam" id="PF02518">
    <property type="entry name" value="HATPase_c"/>
    <property type="match status" value="1"/>
</dbReference>
<dbReference type="InterPro" id="IPR003594">
    <property type="entry name" value="HATPase_dom"/>
</dbReference>
<feature type="region of interest" description="Disordered" evidence="4">
    <location>
        <begin position="215"/>
        <end position="299"/>
    </location>
</feature>
<feature type="transmembrane region" description="Helical" evidence="5">
    <location>
        <begin position="376"/>
        <end position="397"/>
    </location>
</feature>
<feature type="transmembrane region" description="Helical" evidence="5">
    <location>
        <begin position="51"/>
        <end position="76"/>
    </location>
</feature>
<dbReference type="PROSITE" id="PS50109">
    <property type="entry name" value="HIS_KIN"/>
    <property type="match status" value="1"/>
</dbReference>
<reference evidence="8" key="1">
    <citation type="journal article" date="2021" name="New Phytol.">
        <title>Evolutionary innovations through gain and loss of genes in the ectomycorrhizal Boletales.</title>
        <authorList>
            <person name="Wu G."/>
            <person name="Miyauchi S."/>
            <person name="Morin E."/>
            <person name="Kuo A."/>
            <person name="Drula E."/>
            <person name="Varga T."/>
            <person name="Kohler A."/>
            <person name="Feng B."/>
            <person name="Cao Y."/>
            <person name="Lipzen A."/>
            <person name="Daum C."/>
            <person name="Hundley H."/>
            <person name="Pangilinan J."/>
            <person name="Johnson J."/>
            <person name="Barry K."/>
            <person name="LaButti K."/>
            <person name="Ng V."/>
            <person name="Ahrendt S."/>
            <person name="Min B."/>
            <person name="Choi I.G."/>
            <person name="Park H."/>
            <person name="Plett J.M."/>
            <person name="Magnuson J."/>
            <person name="Spatafora J.W."/>
            <person name="Nagy L.G."/>
            <person name="Henrissat B."/>
            <person name="Grigoriev I.V."/>
            <person name="Yang Z.L."/>
            <person name="Xu J."/>
            <person name="Martin F.M."/>
        </authorList>
    </citation>
    <scope>NUCLEOTIDE SEQUENCE</scope>
    <source>
        <strain evidence="8">KKN 215</strain>
    </source>
</reference>
<dbReference type="Proteomes" id="UP000813824">
    <property type="component" value="Unassembled WGS sequence"/>
</dbReference>
<organism evidence="8 9">
    <name type="scientific">Cristinia sonorae</name>
    <dbReference type="NCBI Taxonomy" id="1940300"/>
    <lineage>
        <taxon>Eukaryota</taxon>
        <taxon>Fungi</taxon>
        <taxon>Dikarya</taxon>
        <taxon>Basidiomycota</taxon>
        <taxon>Agaricomycotina</taxon>
        <taxon>Agaricomycetes</taxon>
        <taxon>Agaricomycetidae</taxon>
        <taxon>Agaricales</taxon>
        <taxon>Pleurotineae</taxon>
        <taxon>Stephanosporaceae</taxon>
        <taxon>Cristinia</taxon>
    </lineage>
</organism>
<dbReference type="InterPro" id="IPR001789">
    <property type="entry name" value="Sig_transdc_resp-reg_receiver"/>
</dbReference>
<feature type="transmembrane region" description="Helical" evidence="5">
    <location>
        <begin position="342"/>
        <end position="364"/>
    </location>
</feature>
<feature type="transmembrane region" description="Helical" evidence="5">
    <location>
        <begin position="409"/>
        <end position="432"/>
    </location>
</feature>
<dbReference type="SMART" id="SM00388">
    <property type="entry name" value="HisKA"/>
    <property type="match status" value="1"/>
</dbReference>
<gene>
    <name evidence="8" type="ORF">BXZ70DRAFT_1026251</name>
</gene>
<feature type="domain" description="Histidine kinase" evidence="6">
    <location>
        <begin position="509"/>
        <end position="731"/>
    </location>
</feature>
<dbReference type="EMBL" id="JAEVFJ010000018">
    <property type="protein sequence ID" value="KAH8099865.1"/>
    <property type="molecule type" value="Genomic_DNA"/>
</dbReference>
<dbReference type="Pfam" id="PF00072">
    <property type="entry name" value="Response_reg"/>
    <property type="match status" value="1"/>
</dbReference>
<proteinExistence type="predicted"/>
<dbReference type="PRINTS" id="PR00344">
    <property type="entry name" value="BCTRLSENSOR"/>
</dbReference>
<dbReference type="AlphaFoldDB" id="A0A8K0ULP6"/>
<dbReference type="SMART" id="SM00387">
    <property type="entry name" value="HATPase_c"/>
    <property type="match status" value="1"/>
</dbReference>
<evidence type="ECO:0000313" key="8">
    <source>
        <dbReference type="EMBL" id="KAH8099865.1"/>
    </source>
</evidence>
<dbReference type="InterPro" id="IPR004358">
    <property type="entry name" value="Sig_transdc_His_kin-like_C"/>
</dbReference>
<dbReference type="Gene3D" id="3.40.50.2300">
    <property type="match status" value="1"/>
</dbReference>
<protein>
    <submittedName>
        <fullName evidence="8">Histidine kinase</fullName>
    </submittedName>
</protein>
<evidence type="ECO:0000256" key="2">
    <source>
        <dbReference type="ARBA" id="ARBA00023012"/>
    </source>
</evidence>
<feature type="transmembrane region" description="Helical" evidence="5">
    <location>
        <begin position="88"/>
        <end position="110"/>
    </location>
</feature>
<dbReference type="InterPro" id="IPR036890">
    <property type="entry name" value="HATPase_C_sf"/>
</dbReference>
<keyword evidence="8" id="KW-0418">Kinase</keyword>
<feature type="compositionally biased region" description="Basic and acidic residues" evidence="4">
    <location>
        <begin position="162"/>
        <end position="177"/>
    </location>
</feature>
<evidence type="ECO:0000256" key="3">
    <source>
        <dbReference type="PROSITE-ProRule" id="PRU00169"/>
    </source>
</evidence>
<evidence type="ECO:0000259" key="6">
    <source>
        <dbReference type="PROSITE" id="PS50109"/>
    </source>
</evidence>
<feature type="modified residue" description="4-aspartylphosphate" evidence="3">
    <location>
        <position position="984"/>
    </location>
</feature>
<dbReference type="Gene3D" id="1.10.287.130">
    <property type="match status" value="1"/>
</dbReference>
<dbReference type="InterPro" id="IPR011006">
    <property type="entry name" value="CheY-like_superfamily"/>
</dbReference>
<dbReference type="InterPro" id="IPR005467">
    <property type="entry name" value="His_kinase_dom"/>
</dbReference>
<sequence length="1059" mass="116438">MANTLPDERILVPQWSSGLIVLSYGISWLGAYTSTQIVIHAKYTRPGPTRWLWIFLASVAFGFSAIWSMHFVGMLACGLDVKIYFNHYLTIFSAFVAIIFTFAALSSAYASEAIENSKPVLEVAKRGRQAWGWATGWFKRSHEIDVEAGGYMPVSTSSDAGDEQHQYEPDGHDHGQEDDNDVPQPNPPKSTTQMRPTSLNLQADQVMFSEAFSFSPLDQSPDEHPAIPVIDPEQRPTRSLNRRGPTRHLENRPPPSAAGESSASLSTDESDSIHTLGRHSRSNSQGSHSNSLSSTVTTSSTWNDTLHAGLSRETRMRIKAQATDRPVPNFGWKYWIRQHRKAITTLMMARAAIWALAIAGMWAMEIPLGRIVWDTQIVILSYVVAFVVCFVACLAMVHMEVHFGRQVAFSTIAATGISSMHYTGMAAATFYTRAPPDPRSGYPTYLPFVIVGVAVFVCVISNAVLAHAVINSRNRMAEMILTKRRLWRIMAEKEAAEQANELKQQFISVASHEIRTPLHAVNGYCDLLALTSLTEEQALYVKSIQQACHAINVIAGNVLDFSKLDRNNVELSARPVLVDLRKMVENLARIMENNGVQPGQPCADVIVSVADNVPPAVYLDETYTFRILMNLLSNAQKFCDSGYICVSVTQGTHDQIVMKVSDTGCGIPKSFRAALFQPFRQADSSLTRPRQGTGLGLSIVKHLLQRMNGTVEVESTEGFGSTFTITLPITTPSRSPTVTTKSLPLQKTVNIVYRHERTSKLFIELFAQFGCVATASSGDVSLQELVHNADIIWSDVETVIASPALRELLNARNHKMHPPLVIVHSDTSELTPLEPELSSARGVILVKRPVIMHNLISVLENPQAHTGVHVVEHPMGKVRFALPDDVVTPSEEKEKEKGGYIGSPVPRVAIAASPPRPPTPPPRSSPVQVAEDKPAVLLVEDNMINQHLGKRLLEKLGYAVVTASDGQQAVERAMAQSFICCLMDCQMPVLDGFAATAKIRELESNGTIHGRLPIIALTANVSPDSEERCRAAGMDHFLPKPLRLGELGTTLSQYGHDPH</sequence>
<dbReference type="PANTHER" id="PTHR45339">
    <property type="entry name" value="HYBRID SIGNAL TRANSDUCTION HISTIDINE KINASE J"/>
    <property type="match status" value="1"/>
</dbReference>
<dbReference type="CDD" id="cd16922">
    <property type="entry name" value="HATPase_EvgS-ArcB-TorS-like"/>
    <property type="match status" value="1"/>
</dbReference>
<dbReference type="PROSITE" id="PS50110">
    <property type="entry name" value="RESPONSE_REGULATORY"/>
    <property type="match status" value="1"/>
</dbReference>
<comment type="caution">
    <text evidence="8">The sequence shown here is derived from an EMBL/GenBank/DDBJ whole genome shotgun (WGS) entry which is preliminary data.</text>
</comment>
<dbReference type="Pfam" id="PF03707">
    <property type="entry name" value="MHYT"/>
    <property type="match status" value="3"/>
</dbReference>
<feature type="compositionally biased region" description="Low complexity" evidence="4">
    <location>
        <begin position="282"/>
        <end position="299"/>
    </location>
</feature>
<dbReference type="SUPFAM" id="SSF55874">
    <property type="entry name" value="ATPase domain of HSP90 chaperone/DNA topoisomerase II/histidine kinase"/>
    <property type="match status" value="1"/>
</dbReference>
<dbReference type="InterPro" id="IPR005330">
    <property type="entry name" value="MHYT_dom"/>
</dbReference>
<evidence type="ECO:0000259" key="7">
    <source>
        <dbReference type="PROSITE" id="PS50110"/>
    </source>
</evidence>
<keyword evidence="2" id="KW-0902">Two-component regulatory system</keyword>
<dbReference type="Pfam" id="PF00512">
    <property type="entry name" value="HisKA"/>
    <property type="match status" value="1"/>
</dbReference>
<evidence type="ECO:0000313" key="9">
    <source>
        <dbReference type="Proteomes" id="UP000813824"/>
    </source>
</evidence>
<dbReference type="GO" id="GO:0000155">
    <property type="term" value="F:phosphorelay sensor kinase activity"/>
    <property type="evidence" value="ECO:0007669"/>
    <property type="project" value="InterPro"/>
</dbReference>
<keyword evidence="9" id="KW-1185">Reference proteome</keyword>
<feature type="transmembrane region" description="Helical" evidence="5">
    <location>
        <begin position="20"/>
        <end position="39"/>
    </location>
</feature>
<keyword evidence="8" id="KW-0808">Transferase</keyword>
<keyword evidence="5" id="KW-0812">Transmembrane</keyword>
<dbReference type="SMART" id="SM00448">
    <property type="entry name" value="REC"/>
    <property type="match status" value="1"/>
</dbReference>
<dbReference type="CDD" id="cd17546">
    <property type="entry name" value="REC_hyHK_CKI1_RcsC-like"/>
    <property type="match status" value="1"/>
</dbReference>
<dbReference type="InterPro" id="IPR003661">
    <property type="entry name" value="HisK_dim/P_dom"/>
</dbReference>
<dbReference type="SUPFAM" id="SSF52172">
    <property type="entry name" value="CheY-like"/>
    <property type="match status" value="1"/>
</dbReference>
<keyword evidence="5" id="KW-1133">Transmembrane helix</keyword>
<dbReference type="InterPro" id="IPR036097">
    <property type="entry name" value="HisK_dim/P_sf"/>
</dbReference>
<dbReference type="SUPFAM" id="SSF47384">
    <property type="entry name" value="Homodimeric domain of signal transducing histidine kinase"/>
    <property type="match status" value="1"/>
</dbReference>
<evidence type="ECO:0000256" key="1">
    <source>
        <dbReference type="ARBA" id="ARBA00022553"/>
    </source>
</evidence>
<dbReference type="OrthoDB" id="60033at2759"/>
<keyword evidence="1 3" id="KW-0597">Phosphoprotein</keyword>
<feature type="domain" description="Response regulatory" evidence="7">
    <location>
        <begin position="935"/>
        <end position="1055"/>
    </location>
</feature>